<comment type="similarity">
    <text evidence="1">Belongs to the LysR transcriptional regulatory family.</text>
</comment>
<dbReference type="AlphaFoldDB" id="A0A127PYI1"/>
<dbReference type="NCBIfam" id="NF008352">
    <property type="entry name" value="PRK11139.1"/>
    <property type="match status" value="1"/>
</dbReference>
<dbReference type="Pfam" id="PF00126">
    <property type="entry name" value="HTH_1"/>
    <property type="match status" value="1"/>
</dbReference>
<dbReference type="FunFam" id="1.10.10.10:FF:000001">
    <property type="entry name" value="LysR family transcriptional regulator"/>
    <property type="match status" value="1"/>
</dbReference>
<evidence type="ECO:0000313" key="7">
    <source>
        <dbReference type="Proteomes" id="UP000074561"/>
    </source>
</evidence>
<dbReference type="RefSeq" id="WP_061945711.1">
    <property type="nucleotide sequence ID" value="NZ_CP013234.1"/>
</dbReference>
<dbReference type="PANTHER" id="PTHR30537">
    <property type="entry name" value="HTH-TYPE TRANSCRIPTIONAL REGULATOR"/>
    <property type="match status" value="1"/>
</dbReference>
<evidence type="ECO:0000313" key="6">
    <source>
        <dbReference type="EMBL" id="AMP02655.1"/>
    </source>
</evidence>
<dbReference type="SUPFAM" id="SSF46785">
    <property type="entry name" value="Winged helix' DNA-binding domain"/>
    <property type="match status" value="1"/>
</dbReference>
<evidence type="ECO:0000256" key="4">
    <source>
        <dbReference type="ARBA" id="ARBA00023163"/>
    </source>
</evidence>
<dbReference type="PATRIC" id="fig|279113.9.peg.262"/>
<gene>
    <name evidence="6" type="ORF">CPter91_0256</name>
</gene>
<dbReference type="InterPro" id="IPR036390">
    <property type="entry name" value="WH_DNA-bd_sf"/>
</dbReference>
<feature type="domain" description="HTH lysR-type" evidence="5">
    <location>
        <begin position="4"/>
        <end position="61"/>
    </location>
</feature>
<dbReference type="EMBL" id="CP013234">
    <property type="protein sequence ID" value="AMP02655.1"/>
    <property type="molecule type" value="Genomic_DNA"/>
</dbReference>
<protein>
    <submittedName>
        <fullName evidence="6">Bacterial regulatory helix-turn-helix, lysR family protein</fullName>
    </submittedName>
</protein>
<keyword evidence="2" id="KW-0805">Transcription regulation</keyword>
<dbReference type="InterPro" id="IPR005119">
    <property type="entry name" value="LysR_subst-bd"/>
</dbReference>
<organism evidence="6 7">
    <name type="scientific">Collimonas pratensis</name>
    <dbReference type="NCBI Taxonomy" id="279113"/>
    <lineage>
        <taxon>Bacteria</taxon>
        <taxon>Pseudomonadati</taxon>
        <taxon>Pseudomonadota</taxon>
        <taxon>Betaproteobacteria</taxon>
        <taxon>Burkholderiales</taxon>
        <taxon>Oxalobacteraceae</taxon>
        <taxon>Collimonas</taxon>
    </lineage>
</organism>
<dbReference type="GO" id="GO:0003700">
    <property type="term" value="F:DNA-binding transcription factor activity"/>
    <property type="evidence" value="ECO:0007669"/>
    <property type="project" value="InterPro"/>
</dbReference>
<dbReference type="SUPFAM" id="SSF53850">
    <property type="entry name" value="Periplasmic binding protein-like II"/>
    <property type="match status" value="1"/>
</dbReference>
<keyword evidence="4" id="KW-0804">Transcription</keyword>
<dbReference type="STRING" id="279113.CPter91_0256"/>
<dbReference type="Proteomes" id="UP000074561">
    <property type="component" value="Chromosome"/>
</dbReference>
<keyword evidence="3" id="KW-0238">DNA-binding</keyword>
<dbReference type="PROSITE" id="PS50931">
    <property type="entry name" value="HTH_LYSR"/>
    <property type="match status" value="1"/>
</dbReference>
<evidence type="ECO:0000256" key="2">
    <source>
        <dbReference type="ARBA" id="ARBA00023015"/>
    </source>
</evidence>
<dbReference type="Pfam" id="PF03466">
    <property type="entry name" value="LysR_substrate"/>
    <property type="match status" value="1"/>
</dbReference>
<reference evidence="6 7" key="1">
    <citation type="submission" date="2015-11" db="EMBL/GenBank/DDBJ databases">
        <title>Exploring the genomic traits of fungus-feeding bacterial genus Collimonas.</title>
        <authorList>
            <person name="Song C."/>
            <person name="Schmidt R."/>
            <person name="de Jager V."/>
            <person name="Krzyzanowska D."/>
            <person name="Jongedijk E."/>
            <person name="Cankar K."/>
            <person name="Beekwilder J."/>
            <person name="van Veen A."/>
            <person name="de Boer W."/>
            <person name="van Veen J.A."/>
            <person name="Garbeva P."/>
        </authorList>
    </citation>
    <scope>NUCLEOTIDE SEQUENCE [LARGE SCALE GENOMIC DNA]</scope>
    <source>
        <strain evidence="6 7">Ter91</strain>
    </source>
</reference>
<dbReference type="PANTHER" id="PTHR30537:SF79">
    <property type="entry name" value="TRANSCRIPTIONAL REGULATOR-RELATED"/>
    <property type="match status" value="1"/>
</dbReference>
<dbReference type="OrthoDB" id="5526340at2"/>
<dbReference type="GO" id="GO:0043565">
    <property type="term" value="F:sequence-specific DNA binding"/>
    <property type="evidence" value="ECO:0007669"/>
    <property type="project" value="TreeGrafter"/>
</dbReference>
<name>A0A127PYI1_9BURK</name>
<accession>A0A127PYI1</accession>
<dbReference type="KEGG" id="cpra:CPter91_0256"/>
<proteinExistence type="inferred from homology"/>
<evidence type="ECO:0000256" key="1">
    <source>
        <dbReference type="ARBA" id="ARBA00009437"/>
    </source>
</evidence>
<dbReference type="InterPro" id="IPR058163">
    <property type="entry name" value="LysR-type_TF_proteobact-type"/>
</dbReference>
<sequence>MKLPPLPALRAFEALARLGKVVDAAEELHVTHSAVSHQVKALEDYIGLALVTRAGRSLTLTEEGRVYAYQVRQALAEIAGATEKIQRRPRDSQLTISVVPSFGSFWLLPRLHTFIASHPELQISLTASMAFADFDKELPDCAIRFGHGQWPDVHCEPLMDDSLLVVAAPGFNGGDLAVTPEQLMQLPLLHASESWPVWLAAAGCEHLRPRAALEFTDSSMMLEAARLGYGVALTRRSIAHAMIERQQLVRLTEIEAPHPSRYFLVWPVRSHQSPKLLQLLAWLKQQVAEYQSKLMAVRKQGVSKK</sequence>
<dbReference type="InterPro" id="IPR036388">
    <property type="entry name" value="WH-like_DNA-bd_sf"/>
</dbReference>
<dbReference type="Gene3D" id="1.10.10.10">
    <property type="entry name" value="Winged helix-like DNA-binding domain superfamily/Winged helix DNA-binding domain"/>
    <property type="match status" value="1"/>
</dbReference>
<evidence type="ECO:0000259" key="5">
    <source>
        <dbReference type="PROSITE" id="PS50931"/>
    </source>
</evidence>
<dbReference type="Gene3D" id="3.40.190.10">
    <property type="entry name" value="Periplasmic binding protein-like II"/>
    <property type="match status" value="2"/>
</dbReference>
<evidence type="ECO:0000256" key="3">
    <source>
        <dbReference type="ARBA" id="ARBA00023125"/>
    </source>
</evidence>
<dbReference type="PRINTS" id="PR00039">
    <property type="entry name" value="HTHLYSR"/>
</dbReference>
<dbReference type="InterPro" id="IPR000847">
    <property type="entry name" value="LysR_HTH_N"/>
</dbReference>
<dbReference type="GO" id="GO:0006351">
    <property type="term" value="P:DNA-templated transcription"/>
    <property type="evidence" value="ECO:0007669"/>
    <property type="project" value="TreeGrafter"/>
</dbReference>
<dbReference type="CDD" id="cd08432">
    <property type="entry name" value="PBP2_GcdR_TrpI_HvrB_AmpR_like"/>
    <property type="match status" value="1"/>
</dbReference>